<keyword evidence="3" id="KW-1185">Reference proteome</keyword>
<dbReference type="InterPro" id="IPR001387">
    <property type="entry name" value="Cro/C1-type_HTH"/>
</dbReference>
<dbReference type="PROSITE" id="PS50943">
    <property type="entry name" value="HTH_CROC1"/>
    <property type="match status" value="1"/>
</dbReference>
<proteinExistence type="predicted"/>
<dbReference type="InterPro" id="IPR043917">
    <property type="entry name" value="DUF5753"/>
</dbReference>
<evidence type="ECO:0000313" key="2">
    <source>
        <dbReference type="EMBL" id="MFC7278359.1"/>
    </source>
</evidence>
<dbReference type="CDD" id="cd00093">
    <property type="entry name" value="HTH_XRE"/>
    <property type="match status" value="1"/>
</dbReference>
<dbReference type="RefSeq" id="WP_378975124.1">
    <property type="nucleotide sequence ID" value="NZ_JBHTBJ010000032.1"/>
</dbReference>
<reference evidence="3" key="1">
    <citation type="journal article" date="2019" name="Int. J. Syst. Evol. Microbiol.">
        <title>The Global Catalogue of Microorganisms (GCM) 10K type strain sequencing project: providing services to taxonomists for standard genome sequencing and annotation.</title>
        <authorList>
            <consortium name="The Broad Institute Genomics Platform"/>
            <consortium name="The Broad Institute Genome Sequencing Center for Infectious Disease"/>
            <person name="Wu L."/>
            <person name="Ma J."/>
        </authorList>
    </citation>
    <scope>NUCLEOTIDE SEQUENCE [LARGE SCALE GENOMIC DNA]</scope>
    <source>
        <strain evidence="3">XZYJT-10</strain>
    </source>
</reference>
<dbReference type="Gene3D" id="1.10.260.40">
    <property type="entry name" value="lambda repressor-like DNA-binding domains"/>
    <property type="match status" value="1"/>
</dbReference>
<accession>A0ABW2HZQ1</accession>
<sequence length="286" mass="31236">MPETIGPAIARDRLSARLRELRASQGLSPAEVAERLDWPESAVEEMESGRSLPSPRRLEELLELYGLDGPTAENLLLLDHIARSRFWWARHGMSEAYQDFVAYESEATRIGVYQPLVVPGLLQTRRYAMAAAATILRLSEDDPGVAARADVRLERQSRVAGRVAAGDRVEIVAIVDEVVLRRRIGGADVMREQLDHLAEQAALPHVTLVVLPTGLGGHPGLGGVFELLEHEDDPDLPIAFIEAATGDQLLCGAPAQTYRQTLDALRTTGRTGADAAAFVREIRGEI</sequence>
<dbReference type="Proteomes" id="UP001596548">
    <property type="component" value="Unassembled WGS sequence"/>
</dbReference>
<gene>
    <name evidence="2" type="ORF">ACFQS1_30620</name>
</gene>
<dbReference type="EMBL" id="JBHTBJ010000032">
    <property type="protein sequence ID" value="MFC7278359.1"/>
    <property type="molecule type" value="Genomic_DNA"/>
</dbReference>
<organism evidence="2 3">
    <name type="scientific">Paractinoplanes rhizophilus</name>
    <dbReference type="NCBI Taxonomy" id="1416877"/>
    <lineage>
        <taxon>Bacteria</taxon>
        <taxon>Bacillati</taxon>
        <taxon>Actinomycetota</taxon>
        <taxon>Actinomycetes</taxon>
        <taxon>Micromonosporales</taxon>
        <taxon>Micromonosporaceae</taxon>
        <taxon>Paractinoplanes</taxon>
    </lineage>
</organism>
<name>A0ABW2HZQ1_9ACTN</name>
<feature type="domain" description="HTH cro/C1-type" evidence="1">
    <location>
        <begin position="18"/>
        <end position="72"/>
    </location>
</feature>
<protein>
    <submittedName>
        <fullName evidence="2">Helix-turn-helix transcriptional regulator</fullName>
    </submittedName>
</protein>
<evidence type="ECO:0000313" key="3">
    <source>
        <dbReference type="Proteomes" id="UP001596548"/>
    </source>
</evidence>
<comment type="caution">
    <text evidence="2">The sequence shown here is derived from an EMBL/GenBank/DDBJ whole genome shotgun (WGS) entry which is preliminary data.</text>
</comment>
<dbReference type="SMART" id="SM00530">
    <property type="entry name" value="HTH_XRE"/>
    <property type="match status" value="1"/>
</dbReference>
<dbReference type="Pfam" id="PF13560">
    <property type="entry name" value="HTH_31"/>
    <property type="match status" value="1"/>
</dbReference>
<evidence type="ECO:0000259" key="1">
    <source>
        <dbReference type="PROSITE" id="PS50943"/>
    </source>
</evidence>
<dbReference type="SUPFAM" id="SSF47413">
    <property type="entry name" value="lambda repressor-like DNA-binding domains"/>
    <property type="match status" value="1"/>
</dbReference>
<dbReference type="InterPro" id="IPR010982">
    <property type="entry name" value="Lambda_DNA-bd_dom_sf"/>
</dbReference>
<dbReference type="Pfam" id="PF19054">
    <property type="entry name" value="DUF5753"/>
    <property type="match status" value="1"/>
</dbReference>